<keyword evidence="1" id="KW-0966">Cell projection</keyword>
<dbReference type="SUPFAM" id="SSF140566">
    <property type="entry name" value="FlgN-like"/>
    <property type="match status" value="1"/>
</dbReference>
<dbReference type="Gene3D" id="1.20.58.300">
    <property type="entry name" value="FlgN-like"/>
    <property type="match status" value="1"/>
</dbReference>
<dbReference type="KEGG" id="naci:NUH88_02110"/>
<dbReference type="GO" id="GO:0044780">
    <property type="term" value="P:bacterial-type flagellum assembly"/>
    <property type="evidence" value="ECO:0007669"/>
    <property type="project" value="InterPro"/>
</dbReference>
<sequence>MADVSIIDAFRESMIGLMKLLNEETELLKKREFKTLDRLQARKRQLAISFEKHQTEMRKHPEVLEMIPSDDRTALREIYNRFRCALSDNMLALRSSHDAAERVVSLIMESVRKQRGITADAIQSFGKTRTGYDAYTPLGQNVAAVTKSL</sequence>
<keyword evidence="1" id="KW-0282">Flagellum</keyword>
<protein>
    <submittedName>
        <fullName evidence="1">Flagellar protein FlgN</fullName>
    </submittedName>
</protein>
<evidence type="ECO:0000313" key="1">
    <source>
        <dbReference type="EMBL" id="UUX50493.1"/>
    </source>
</evidence>
<organism evidence="1 2">
    <name type="scientific">Nisaea acidiphila</name>
    <dbReference type="NCBI Taxonomy" id="1862145"/>
    <lineage>
        <taxon>Bacteria</taxon>
        <taxon>Pseudomonadati</taxon>
        <taxon>Pseudomonadota</taxon>
        <taxon>Alphaproteobacteria</taxon>
        <taxon>Rhodospirillales</taxon>
        <taxon>Thalassobaculaceae</taxon>
        <taxon>Nisaea</taxon>
    </lineage>
</organism>
<keyword evidence="1" id="KW-0969">Cilium</keyword>
<dbReference type="InterPro" id="IPR036679">
    <property type="entry name" value="FlgN-like_sf"/>
</dbReference>
<dbReference type="RefSeq" id="WP_257769668.1">
    <property type="nucleotide sequence ID" value="NZ_CP102480.1"/>
</dbReference>
<accession>A0A9J7AYI3</accession>
<gene>
    <name evidence="1" type="ORF">NUH88_02110</name>
</gene>
<evidence type="ECO:0000313" key="2">
    <source>
        <dbReference type="Proteomes" id="UP001060336"/>
    </source>
</evidence>
<name>A0A9J7AYI3_9PROT</name>
<reference evidence="1" key="1">
    <citation type="submission" date="2022-08" db="EMBL/GenBank/DDBJ databases">
        <title>Nisaea acidiphila sp. nov., isolated from a marine algal debris and emended description of the genus Nisaea Urios et al. 2008.</title>
        <authorList>
            <person name="Kwon K."/>
        </authorList>
    </citation>
    <scope>NUCLEOTIDE SEQUENCE</scope>
    <source>
        <strain evidence="1">MEBiC11861</strain>
    </source>
</reference>
<dbReference type="AlphaFoldDB" id="A0A9J7AYI3"/>
<dbReference type="Proteomes" id="UP001060336">
    <property type="component" value="Chromosome"/>
</dbReference>
<keyword evidence="2" id="KW-1185">Reference proteome</keyword>
<dbReference type="EMBL" id="CP102480">
    <property type="protein sequence ID" value="UUX50493.1"/>
    <property type="molecule type" value="Genomic_DNA"/>
</dbReference>
<proteinExistence type="predicted"/>